<dbReference type="Pfam" id="PF13173">
    <property type="entry name" value="AAA_14"/>
    <property type="match status" value="1"/>
</dbReference>
<dbReference type="SUPFAM" id="SSF52540">
    <property type="entry name" value="P-loop containing nucleoside triphosphate hydrolases"/>
    <property type="match status" value="1"/>
</dbReference>
<dbReference type="Gene3D" id="1.10.10.10">
    <property type="entry name" value="Winged helix-like DNA-binding domain superfamily/Winged helix DNA-binding domain"/>
    <property type="match status" value="1"/>
</dbReference>
<dbReference type="Proteomes" id="UP000243416">
    <property type="component" value="Unassembled WGS sequence"/>
</dbReference>
<dbReference type="AlphaFoldDB" id="A0A656Z873"/>
<keyword evidence="2" id="KW-1185">Reference proteome</keyword>
<dbReference type="PANTHER" id="PTHR33295">
    <property type="entry name" value="ATPASE"/>
    <property type="match status" value="1"/>
</dbReference>
<dbReference type="Pfam" id="PF13635">
    <property type="entry name" value="DUF4143"/>
    <property type="match status" value="1"/>
</dbReference>
<dbReference type="InterPro" id="IPR025420">
    <property type="entry name" value="DUF4143"/>
</dbReference>
<reference evidence="1 2" key="1">
    <citation type="journal article" date="2016" name="ISME J.">
        <title>Integrated multi-omics analyses reveal the biochemical mechanisms and phylogenetic relevance of anaerobic androgen biodegradation in the environment.</title>
        <authorList>
            <person name="Yang F.C."/>
            <person name="Chen Y.L."/>
            <person name="Tang S.L."/>
            <person name="Yu C.P."/>
            <person name="Wang P.H."/>
            <person name="Ismail W."/>
            <person name="Wang C.H."/>
            <person name="Ding J.Y."/>
            <person name="Yang C.Y."/>
            <person name="Yang C.Y."/>
            <person name="Chiang Y.R."/>
        </authorList>
    </citation>
    <scope>NUCLEOTIDE SEQUENCE [LARGE SCALE GENOMIC DNA]</scope>
    <source>
        <strain evidence="1 2">DSM 13999</strain>
    </source>
</reference>
<comment type="caution">
    <text evidence="1">The sequence shown here is derived from an EMBL/GenBank/DDBJ whole genome shotgun (WGS) entry which is preliminary data.</text>
</comment>
<dbReference type="EMBL" id="LFZK01000001">
    <property type="protein sequence ID" value="KYC29058.1"/>
    <property type="molecule type" value="Genomic_DNA"/>
</dbReference>
<dbReference type="InterPro" id="IPR027417">
    <property type="entry name" value="P-loop_NTPase"/>
</dbReference>
<dbReference type="OrthoDB" id="9771844at2"/>
<dbReference type="InterPro" id="IPR041682">
    <property type="entry name" value="AAA_14"/>
</dbReference>
<proteinExistence type="predicted"/>
<protein>
    <submittedName>
        <fullName evidence="1">Uncharacterized protein</fullName>
    </submittedName>
</protein>
<dbReference type="PANTHER" id="PTHR33295:SF8">
    <property type="entry name" value="AAA+ ATPASE DOMAIN-CONTAINING PROTEIN"/>
    <property type="match status" value="1"/>
</dbReference>
<dbReference type="RefSeq" id="WP_083522802.1">
    <property type="nucleotide sequence ID" value="NZ_LFZK01000001.1"/>
</dbReference>
<gene>
    <name evidence="1" type="ORF">ACY05_00225</name>
</gene>
<dbReference type="InterPro" id="IPR036388">
    <property type="entry name" value="WH-like_DNA-bd_sf"/>
</dbReference>
<dbReference type="Gene3D" id="3.40.50.300">
    <property type="entry name" value="P-loop containing nucleotide triphosphate hydrolases"/>
    <property type="match status" value="1"/>
</dbReference>
<name>A0A656Z873_9PROT</name>
<accession>A0A656Z873</accession>
<organism evidence="1 2">
    <name type="scientific">Sterolibacterium denitrificans</name>
    <dbReference type="NCBI Taxonomy" id="157592"/>
    <lineage>
        <taxon>Bacteria</taxon>
        <taxon>Pseudomonadati</taxon>
        <taxon>Pseudomonadota</taxon>
        <taxon>Betaproteobacteria</taxon>
        <taxon>Nitrosomonadales</taxon>
        <taxon>Sterolibacteriaceae</taxon>
        <taxon>Sterolibacterium</taxon>
    </lineage>
</organism>
<evidence type="ECO:0000313" key="2">
    <source>
        <dbReference type="Proteomes" id="UP000243416"/>
    </source>
</evidence>
<evidence type="ECO:0000313" key="1">
    <source>
        <dbReference type="EMBL" id="KYC29058.1"/>
    </source>
</evidence>
<sequence length="477" mass="54555">MKEVSDQQVAEHLKRLNPWWQRAEMDQATLALRPRAYLDPVRQLLLESNLRRAVVLLGPRRVGKTILIRHLIADLLGRDVLPQHIAYVEMDHPLLHGQSLETLIRQIEDAASGGDGVRYLFFDEIQSHKDWEKHLKPLVDHRPDLRILVSGSAAAALKRQSSESGAGRFTDFLLPPLTFSEYLHLRPEPPAIHEEKPGVYLLEDIARLNAQFAEYVSYGGYPELALSPVVRNNPERFVKSDIVDKVLLRDLPQLYGIKDIQELNSLFTLLAFNTAEEVSFEQLSQRSGVGKQTIQKYIEYLEAAFLIKRVFRVDQDGKRYQRERNFKVYLTNSAMYTGLFGEKSPDEPEFGLLVETALFAQRFHEDARLNYARWGTDDCEVDLVESSQSLKPVSALEIKWSDKYADKPEALKGLMKFMRGNRLPLVWVTTRSLVRQQSIDGHEIRQWPAAALAFHYGVRAVQGRLAGFEAQIKETVA</sequence>